<reference evidence="1 2" key="1">
    <citation type="submission" date="2024-06" db="EMBL/GenBank/DDBJ databases">
        <title>The draft genome of Grus japonensis, version 3.</title>
        <authorList>
            <person name="Nabeshima K."/>
            <person name="Suzuki S."/>
            <person name="Onuma M."/>
        </authorList>
    </citation>
    <scope>NUCLEOTIDE SEQUENCE [LARGE SCALE GENOMIC DNA]</scope>
    <source>
        <strain evidence="1 2">451A</strain>
    </source>
</reference>
<protein>
    <submittedName>
        <fullName evidence="1">Mitochondrial enolase superfamily member 1</fullName>
    </submittedName>
</protein>
<dbReference type="EMBL" id="BAAFJT010000040">
    <property type="protein sequence ID" value="GAB0205861.1"/>
    <property type="molecule type" value="Genomic_DNA"/>
</dbReference>
<sequence length="122" mass="13822">MVISSVKSSWSLVISSVTQRSILCPVPFNIFINDLDDGTECTLSKFTDDTKLWGVDGRPESCAAIQSDIDRLEKWIDRNVMWFNKRKPKELHLGSQKTSHQYMLGITQLESSFANKDLGVLL</sequence>
<proteinExistence type="predicted"/>
<dbReference type="Proteomes" id="UP001623348">
    <property type="component" value="Unassembled WGS sequence"/>
</dbReference>
<gene>
    <name evidence="1" type="ORF">GRJ2_003051700</name>
</gene>
<keyword evidence="2" id="KW-1185">Reference proteome</keyword>
<comment type="caution">
    <text evidence="1">The sequence shown here is derived from an EMBL/GenBank/DDBJ whole genome shotgun (WGS) entry which is preliminary data.</text>
</comment>
<dbReference type="AlphaFoldDB" id="A0ABC9Y8H7"/>
<name>A0ABC9Y8H7_GRUJA</name>
<evidence type="ECO:0000313" key="2">
    <source>
        <dbReference type="Proteomes" id="UP001623348"/>
    </source>
</evidence>
<dbReference type="PANTHER" id="PTHR33332">
    <property type="entry name" value="REVERSE TRANSCRIPTASE DOMAIN-CONTAINING PROTEIN"/>
    <property type="match status" value="1"/>
</dbReference>
<organism evidence="1 2">
    <name type="scientific">Grus japonensis</name>
    <name type="common">Japanese crane</name>
    <name type="synonym">Red-crowned crane</name>
    <dbReference type="NCBI Taxonomy" id="30415"/>
    <lineage>
        <taxon>Eukaryota</taxon>
        <taxon>Metazoa</taxon>
        <taxon>Chordata</taxon>
        <taxon>Craniata</taxon>
        <taxon>Vertebrata</taxon>
        <taxon>Euteleostomi</taxon>
        <taxon>Archelosauria</taxon>
        <taxon>Archosauria</taxon>
        <taxon>Dinosauria</taxon>
        <taxon>Saurischia</taxon>
        <taxon>Theropoda</taxon>
        <taxon>Coelurosauria</taxon>
        <taxon>Aves</taxon>
        <taxon>Neognathae</taxon>
        <taxon>Neoaves</taxon>
        <taxon>Gruiformes</taxon>
        <taxon>Gruidae</taxon>
        <taxon>Grus</taxon>
    </lineage>
</organism>
<evidence type="ECO:0000313" key="1">
    <source>
        <dbReference type="EMBL" id="GAB0205861.1"/>
    </source>
</evidence>
<accession>A0ABC9Y8H7</accession>